<dbReference type="EMBL" id="CAJOBI010015063">
    <property type="protein sequence ID" value="CAF4180590.1"/>
    <property type="molecule type" value="Genomic_DNA"/>
</dbReference>
<evidence type="ECO:0000313" key="2">
    <source>
        <dbReference type="Proteomes" id="UP000676336"/>
    </source>
</evidence>
<protein>
    <submittedName>
        <fullName evidence="1">Uncharacterized protein</fullName>
    </submittedName>
</protein>
<name>A0A8S2RRM2_9BILA</name>
<proteinExistence type="predicted"/>
<dbReference type="Proteomes" id="UP000676336">
    <property type="component" value="Unassembled WGS sequence"/>
</dbReference>
<feature type="non-terminal residue" evidence="1">
    <location>
        <position position="1"/>
    </location>
</feature>
<comment type="caution">
    <text evidence="1">The sequence shown here is derived from an EMBL/GenBank/DDBJ whole genome shotgun (WGS) entry which is preliminary data.</text>
</comment>
<evidence type="ECO:0000313" key="1">
    <source>
        <dbReference type="EMBL" id="CAF4180590.1"/>
    </source>
</evidence>
<organism evidence="1 2">
    <name type="scientific">Rotaria magnacalcarata</name>
    <dbReference type="NCBI Taxonomy" id="392030"/>
    <lineage>
        <taxon>Eukaryota</taxon>
        <taxon>Metazoa</taxon>
        <taxon>Spiralia</taxon>
        <taxon>Gnathifera</taxon>
        <taxon>Rotifera</taxon>
        <taxon>Eurotatoria</taxon>
        <taxon>Bdelloidea</taxon>
        <taxon>Philodinida</taxon>
        <taxon>Philodinidae</taxon>
        <taxon>Rotaria</taxon>
    </lineage>
</organism>
<gene>
    <name evidence="1" type="ORF">SMN809_LOCUS20999</name>
</gene>
<accession>A0A8S2RRM2</accession>
<sequence>MIQVIFIDYDRN</sequence>
<reference evidence="1" key="1">
    <citation type="submission" date="2021-02" db="EMBL/GenBank/DDBJ databases">
        <authorList>
            <person name="Nowell W R."/>
        </authorList>
    </citation>
    <scope>NUCLEOTIDE SEQUENCE</scope>
</reference>